<feature type="compositionally biased region" description="Basic and acidic residues" evidence="2">
    <location>
        <begin position="240"/>
        <end position="254"/>
    </location>
</feature>
<evidence type="ECO:0000256" key="1">
    <source>
        <dbReference type="ARBA" id="ARBA00038158"/>
    </source>
</evidence>
<keyword evidence="3" id="KW-0808">Transferase</keyword>
<dbReference type="SUPFAM" id="SSF53335">
    <property type="entry name" value="S-adenosyl-L-methionine-dependent methyltransferases"/>
    <property type="match status" value="1"/>
</dbReference>
<keyword evidence="3" id="KW-0489">Methyltransferase</keyword>
<name>A0AA40B183_9PEZI</name>
<dbReference type="Proteomes" id="UP001172102">
    <property type="component" value="Unassembled WGS sequence"/>
</dbReference>
<reference evidence="3" key="1">
    <citation type="submission" date="2023-06" db="EMBL/GenBank/DDBJ databases">
        <title>Genome-scale phylogeny and comparative genomics of the fungal order Sordariales.</title>
        <authorList>
            <consortium name="Lawrence Berkeley National Laboratory"/>
            <person name="Hensen N."/>
            <person name="Bonometti L."/>
            <person name="Westerberg I."/>
            <person name="Brannstrom I.O."/>
            <person name="Guillou S."/>
            <person name="Cros-Aarteil S."/>
            <person name="Calhoun S."/>
            <person name="Haridas S."/>
            <person name="Kuo A."/>
            <person name="Mondo S."/>
            <person name="Pangilinan J."/>
            <person name="Riley R."/>
            <person name="Labutti K."/>
            <person name="Andreopoulos B."/>
            <person name="Lipzen A."/>
            <person name="Chen C."/>
            <person name="Yanf M."/>
            <person name="Daum C."/>
            <person name="Ng V."/>
            <person name="Clum A."/>
            <person name="Steindorff A."/>
            <person name="Ohm R."/>
            <person name="Martin F."/>
            <person name="Silar P."/>
            <person name="Natvig D."/>
            <person name="Lalanne C."/>
            <person name="Gautier V."/>
            <person name="Ament-Velasquez S.L."/>
            <person name="Kruys A."/>
            <person name="Hutchinson M.I."/>
            <person name="Powell A.J."/>
            <person name="Barry K."/>
            <person name="Miller A.N."/>
            <person name="Grigoriev I.V."/>
            <person name="Debuchy R."/>
            <person name="Gladieux P."/>
            <person name="Thoren M.H."/>
            <person name="Johannesson H."/>
        </authorList>
    </citation>
    <scope>NUCLEOTIDE SEQUENCE</scope>
    <source>
        <strain evidence="3">SMH4607-1</strain>
    </source>
</reference>
<dbReference type="EMBL" id="JAUKUA010000002">
    <property type="protein sequence ID" value="KAK0725729.1"/>
    <property type="molecule type" value="Genomic_DNA"/>
</dbReference>
<dbReference type="InterPro" id="IPR029063">
    <property type="entry name" value="SAM-dependent_MTases_sf"/>
</dbReference>
<feature type="region of interest" description="Disordered" evidence="2">
    <location>
        <begin position="240"/>
        <end position="264"/>
    </location>
</feature>
<proteinExistence type="inferred from homology"/>
<evidence type="ECO:0000256" key="2">
    <source>
        <dbReference type="SAM" id="MobiDB-lite"/>
    </source>
</evidence>
<evidence type="ECO:0000313" key="4">
    <source>
        <dbReference type="Proteomes" id="UP001172102"/>
    </source>
</evidence>
<dbReference type="CDD" id="cd02440">
    <property type="entry name" value="AdoMet_MTases"/>
    <property type="match status" value="1"/>
</dbReference>
<evidence type="ECO:0000313" key="3">
    <source>
        <dbReference type="EMBL" id="KAK0725729.1"/>
    </source>
</evidence>
<gene>
    <name evidence="3" type="ORF">B0H67DRAFT_598825</name>
</gene>
<sequence>MASEQNKSLRNKEFFDNEAASYDARHEKTLNQLVEEIRSRLDFIGVDWVDGSDDDSGEDEDVTKEESAPKREVRLLDYACGTGLANTHHQALAPYTTQCIGIDLSGNMVATYNTRAANQGLTPSEMHAYQGNLLSTPPSPSLAAPAFTNFTLAAVGLGFHHFDDPALAARRLVERLAPGGVLVVIDFLPHAKIESTHAASHTVTRHGFEEEEVRGMFEDAGAGEGFRLEEVGIVFNRGVKEDHGHGHEHGEAGHSHGSHSGGEVRRRIFIARGAKGV</sequence>
<dbReference type="Gene3D" id="3.40.50.150">
    <property type="entry name" value="Vaccinia Virus protein VP39"/>
    <property type="match status" value="1"/>
</dbReference>
<feature type="compositionally biased region" description="Acidic residues" evidence="2">
    <location>
        <begin position="50"/>
        <end position="63"/>
    </location>
</feature>
<feature type="region of interest" description="Disordered" evidence="2">
    <location>
        <begin position="49"/>
        <end position="68"/>
    </location>
</feature>
<dbReference type="AlphaFoldDB" id="A0AA40B183"/>
<dbReference type="PANTHER" id="PTHR43591">
    <property type="entry name" value="METHYLTRANSFERASE"/>
    <property type="match status" value="1"/>
</dbReference>
<organism evidence="3 4">
    <name type="scientific">Lasiosphaeris hirsuta</name>
    <dbReference type="NCBI Taxonomy" id="260670"/>
    <lineage>
        <taxon>Eukaryota</taxon>
        <taxon>Fungi</taxon>
        <taxon>Dikarya</taxon>
        <taxon>Ascomycota</taxon>
        <taxon>Pezizomycotina</taxon>
        <taxon>Sordariomycetes</taxon>
        <taxon>Sordariomycetidae</taxon>
        <taxon>Sordariales</taxon>
        <taxon>Lasiosphaeriaceae</taxon>
        <taxon>Lasiosphaeris</taxon>
    </lineage>
</organism>
<dbReference type="GO" id="GO:0008168">
    <property type="term" value="F:methyltransferase activity"/>
    <property type="evidence" value="ECO:0007669"/>
    <property type="project" value="UniProtKB-KW"/>
</dbReference>
<protein>
    <submittedName>
        <fullName evidence="3">S-adenosyl-L-methionine-dependent methyltransferase</fullName>
    </submittedName>
</protein>
<comment type="caution">
    <text evidence="3">The sequence shown here is derived from an EMBL/GenBank/DDBJ whole genome shotgun (WGS) entry which is preliminary data.</text>
</comment>
<dbReference type="PANTHER" id="PTHR43591:SF108">
    <property type="entry name" value="S-ADENOSYL-L-METHIONINE-DEPENDENT METHYLTRANSFERASE"/>
    <property type="match status" value="1"/>
</dbReference>
<comment type="similarity">
    <text evidence="1">Belongs to the methyltransferase superfamily. LaeA methyltransferase family.</text>
</comment>
<dbReference type="GO" id="GO:0032259">
    <property type="term" value="P:methylation"/>
    <property type="evidence" value="ECO:0007669"/>
    <property type="project" value="UniProtKB-KW"/>
</dbReference>
<keyword evidence="4" id="KW-1185">Reference proteome</keyword>
<dbReference type="Pfam" id="PF13489">
    <property type="entry name" value="Methyltransf_23"/>
    <property type="match status" value="1"/>
</dbReference>
<accession>A0AA40B183</accession>